<dbReference type="CDD" id="cd02869">
    <property type="entry name" value="PseudoU_synth_RluA_like"/>
    <property type="match status" value="1"/>
</dbReference>
<dbReference type="GO" id="GO:0140098">
    <property type="term" value="F:catalytic activity, acting on RNA"/>
    <property type="evidence" value="ECO:0007669"/>
    <property type="project" value="UniProtKB-ARBA"/>
</dbReference>
<dbReference type="RefSeq" id="WP_206582749.1">
    <property type="nucleotide sequence ID" value="NZ_JAFJZZ010000005.1"/>
</dbReference>
<dbReference type="InterPro" id="IPR006145">
    <property type="entry name" value="PsdUridine_synth_RsuA/RluA"/>
</dbReference>
<feature type="domain" description="Pseudouridine synthase RsuA/RluA-like" evidence="7">
    <location>
        <begin position="92"/>
        <end position="251"/>
    </location>
</feature>
<dbReference type="PROSITE" id="PS01129">
    <property type="entry name" value="PSI_RLU"/>
    <property type="match status" value="1"/>
</dbReference>
<dbReference type="NCBIfam" id="TIGR00005">
    <property type="entry name" value="rluA_subfam"/>
    <property type="match status" value="1"/>
</dbReference>
<dbReference type="GO" id="GO:0009982">
    <property type="term" value="F:pseudouridine synthase activity"/>
    <property type="evidence" value="ECO:0007669"/>
    <property type="project" value="InterPro"/>
</dbReference>
<dbReference type="EMBL" id="JAFJZZ010000005">
    <property type="protein sequence ID" value="MBN7773909.1"/>
    <property type="molecule type" value="Genomic_DNA"/>
</dbReference>
<gene>
    <name evidence="8" type="ORF">JYB65_11095</name>
</gene>
<dbReference type="Gene3D" id="3.10.290.10">
    <property type="entry name" value="RNA-binding S4 domain"/>
    <property type="match status" value="1"/>
</dbReference>
<name>A0A939IJT6_CLOAM</name>
<dbReference type="CDD" id="cd00165">
    <property type="entry name" value="S4"/>
    <property type="match status" value="1"/>
</dbReference>
<dbReference type="GO" id="GO:0006396">
    <property type="term" value="P:RNA processing"/>
    <property type="evidence" value="ECO:0007669"/>
    <property type="project" value="UniProtKB-ARBA"/>
</dbReference>
<evidence type="ECO:0000256" key="6">
    <source>
        <dbReference type="RuleBase" id="RU362028"/>
    </source>
</evidence>
<evidence type="ECO:0000256" key="3">
    <source>
        <dbReference type="ARBA" id="ARBA00023235"/>
    </source>
</evidence>
<evidence type="ECO:0000256" key="4">
    <source>
        <dbReference type="PIRSR" id="PIRSR606225-1"/>
    </source>
</evidence>
<protein>
    <recommendedName>
        <fullName evidence="6">Pseudouridine synthase</fullName>
        <ecNumber evidence="6">5.4.99.-</ecNumber>
    </recommendedName>
</protein>
<dbReference type="PANTHER" id="PTHR21600:SF83">
    <property type="entry name" value="PSEUDOURIDYLATE SYNTHASE RPUSD4, MITOCHONDRIAL"/>
    <property type="match status" value="1"/>
</dbReference>
<comment type="similarity">
    <text evidence="2 6">Belongs to the pseudouridine synthase RluA family.</text>
</comment>
<dbReference type="GO" id="GO:0001522">
    <property type="term" value="P:pseudouridine synthesis"/>
    <property type="evidence" value="ECO:0007669"/>
    <property type="project" value="InterPro"/>
</dbReference>
<feature type="active site" evidence="4">
    <location>
        <position position="146"/>
    </location>
</feature>
<dbReference type="PROSITE" id="PS50889">
    <property type="entry name" value="S4"/>
    <property type="match status" value="1"/>
</dbReference>
<dbReference type="PANTHER" id="PTHR21600">
    <property type="entry name" value="MITOCHONDRIAL RNA PSEUDOURIDINE SYNTHASE"/>
    <property type="match status" value="1"/>
</dbReference>
<keyword evidence="5" id="KW-0694">RNA-binding</keyword>
<evidence type="ECO:0000256" key="1">
    <source>
        <dbReference type="ARBA" id="ARBA00000073"/>
    </source>
</evidence>
<accession>A0A939IJT6</accession>
<dbReference type="InterPro" id="IPR020103">
    <property type="entry name" value="PsdUridine_synth_cat_dom_sf"/>
</dbReference>
<dbReference type="InterPro" id="IPR050188">
    <property type="entry name" value="RluA_PseudoU_synthase"/>
</dbReference>
<evidence type="ECO:0000313" key="9">
    <source>
        <dbReference type="Proteomes" id="UP000664545"/>
    </source>
</evidence>
<dbReference type="SUPFAM" id="SSF55120">
    <property type="entry name" value="Pseudouridine synthase"/>
    <property type="match status" value="1"/>
</dbReference>
<comment type="caution">
    <text evidence="8">The sequence shown here is derived from an EMBL/GenBank/DDBJ whole genome shotgun (WGS) entry which is preliminary data.</text>
</comment>
<comment type="function">
    <text evidence="6">Responsible for synthesis of pseudouridine from uracil.</text>
</comment>
<dbReference type="EC" id="5.4.99.-" evidence="6"/>
<comment type="catalytic activity">
    <reaction evidence="1 6">
        <text>a uridine in RNA = a pseudouridine in RNA</text>
        <dbReference type="Rhea" id="RHEA:48348"/>
        <dbReference type="Rhea" id="RHEA-COMP:12068"/>
        <dbReference type="Rhea" id="RHEA-COMP:12069"/>
        <dbReference type="ChEBI" id="CHEBI:65314"/>
        <dbReference type="ChEBI" id="CHEBI:65315"/>
    </reaction>
</comment>
<dbReference type="InterPro" id="IPR036986">
    <property type="entry name" value="S4_RNA-bd_sf"/>
</dbReference>
<dbReference type="AlphaFoldDB" id="A0A939IJT6"/>
<dbReference type="GO" id="GO:0003723">
    <property type="term" value="F:RNA binding"/>
    <property type="evidence" value="ECO:0007669"/>
    <property type="project" value="UniProtKB-KW"/>
</dbReference>
<reference evidence="8" key="1">
    <citation type="submission" date="2021-02" db="EMBL/GenBank/DDBJ databases">
        <title>Abyssanaerobacter marinus gen.nov., sp., nov, anaerobic bacterium isolated from the Onnuri vent field of Indian Ocean and suggestion of Mogibacteriaceae fam. nov., and proposal of reclassification of ambiguous this family's genus member.</title>
        <authorList>
            <person name="Kim Y.J."/>
            <person name="Yang J.-A."/>
        </authorList>
    </citation>
    <scope>NUCLEOTIDE SEQUENCE</scope>
    <source>
        <strain evidence="8">DSM 2634</strain>
    </source>
</reference>
<dbReference type="InterPro" id="IPR006225">
    <property type="entry name" value="PsdUridine_synth_RluC/D"/>
</dbReference>
<evidence type="ECO:0000259" key="7">
    <source>
        <dbReference type="Pfam" id="PF00849"/>
    </source>
</evidence>
<proteinExistence type="inferred from homology"/>
<evidence type="ECO:0000256" key="2">
    <source>
        <dbReference type="ARBA" id="ARBA00010876"/>
    </source>
</evidence>
<organism evidence="8 9">
    <name type="scientific">Clostridium aminobutyricum</name>
    <dbReference type="NCBI Taxonomy" id="33953"/>
    <lineage>
        <taxon>Bacteria</taxon>
        <taxon>Bacillati</taxon>
        <taxon>Bacillota</taxon>
        <taxon>Clostridia</taxon>
        <taxon>Eubacteriales</taxon>
        <taxon>Clostridiaceae</taxon>
        <taxon>Clostridium</taxon>
    </lineage>
</organism>
<evidence type="ECO:0000256" key="5">
    <source>
        <dbReference type="PROSITE-ProRule" id="PRU00182"/>
    </source>
</evidence>
<dbReference type="InterPro" id="IPR006224">
    <property type="entry name" value="PsdUridine_synth_RluA-like_CS"/>
</dbReference>
<keyword evidence="3 6" id="KW-0413">Isomerase</keyword>
<dbReference type="Gene3D" id="3.30.2350.10">
    <property type="entry name" value="Pseudouridine synthase"/>
    <property type="match status" value="1"/>
</dbReference>
<sequence length="323" mass="37003">MVKLIIAKNEEQQRLDRFLKKYLKNASLSYIYKMIRKDVKINGKRGSIETLLTEGDELTFYISEEELQSLMEKKKSLQKAKKQFNIAYEDEHILIVEKPFGLLTHGDSNEKKNHLANQVISYLIEKGDYKPSKERTFVPSPVNRLDRNTTGLVMFGKNSGSLQALNKMVRDKGYVSKYYLTVVIGELKKELILKDKMEKDQGKNKVKVLPMEEEGGKVMETIARPIVSKNGYTLVEVELVTGRTHQIRAHLGGAGYPVMGDTKYGDPSANRKIDKQFGLTTQFLHAYKLSFHDAVEPLEYMIGKNIEGKLPQNLEKIRHDLFD</sequence>
<dbReference type="Pfam" id="PF00849">
    <property type="entry name" value="PseudoU_synth_2"/>
    <property type="match status" value="1"/>
</dbReference>
<dbReference type="Proteomes" id="UP000664545">
    <property type="component" value="Unassembled WGS sequence"/>
</dbReference>
<keyword evidence="9" id="KW-1185">Reference proteome</keyword>
<evidence type="ECO:0000313" key="8">
    <source>
        <dbReference type="EMBL" id="MBN7773909.1"/>
    </source>
</evidence>